<dbReference type="AlphaFoldDB" id="A0A182U9J5"/>
<proteinExistence type="predicted"/>
<reference evidence="2" key="2">
    <citation type="submission" date="2020-05" db="UniProtKB">
        <authorList>
            <consortium name="EnsemblMetazoa"/>
        </authorList>
    </citation>
    <scope>IDENTIFICATION</scope>
    <source>
        <strain evidence="2">CM1001059</strain>
    </source>
</reference>
<dbReference type="Proteomes" id="UP000075902">
    <property type="component" value="Unassembled WGS sequence"/>
</dbReference>
<feature type="signal peptide" evidence="1">
    <location>
        <begin position="1"/>
        <end position="18"/>
    </location>
</feature>
<dbReference type="EnsemblMetazoa" id="AMEC016412-RA">
    <property type="protein sequence ID" value="AMEC016412-PA"/>
    <property type="gene ID" value="AMEC016412"/>
</dbReference>
<evidence type="ECO:0008006" key="4">
    <source>
        <dbReference type="Google" id="ProtNLM"/>
    </source>
</evidence>
<organism evidence="2 3">
    <name type="scientific">Anopheles melas</name>
    <dbReference type="NCBI Taxonomy" id="34690"/>
    <lineage>
        <taxon>Eukaryota</taxon>
        <taxon>Metazoa</taxon>
        <taxon>Ecdysozoa</taxon>
        <taxon>Arthropoda</taxon>
        <taxon>Hexapoda</taxon>
        <taxon>Insecta</taxon>
        <taxon>Pterygota</taxon>
        <taxon>Neoptera</taxon>
        <taxon>Endopterygota</taxon>
        <taxon>Diptera</taxon>
        <taxon>Nematocera</taxon>
        <taxon>Culicoidea</taxon>
        <taxon>Culicidae</taxon>
        <taxon>Anophelinae</taxon>
        <taxon>Anopheles</taxon>
    </lineage>
</organism>
<name>A0A182U9J5_9DIPT</name>
<keyword evidence="3" id="KW-1185">Reference proteome</keyword>
<protein>
    <recommendedName>
        <fullName evidence="4">Secreted protein</fullName>
    </recommendedName>
</protein>
<keyword evidence="1" id="KW-0732">Signal</keyword>
<dbReference type="VEuPathDB" id="VectorBase:AMEC016412"/>
<evidence type="ECO:0000313" key="2">
    <source>
        <dbReference type="EnsemblMetazoa" id="AMEC016412-PA"/>
    </source>
</evidence>
<sequence>MTELLLWIMVVIKTNTTANYESVYTARIDRTKTKTGSNRVAPDQGPFRRKHTAVAIVHIRSQQHSTRDSCFVHLNANATFGGTRGTRSGGGLQLYAACRRASARL</sequence>
<evidence type="ECO:0000313" key="3">
    <source>
        <dbReference type="Proteomes" id="UP000075902"/>
    </source>
</evidence>
<evidence type="ECO:0000256" key="1">
    <source>
        <dbReference type="SAM" id="SignalP"/>
    </source>
</evidence>
<feature type="chain" id="PRO_5008137910" description="Secreted protein" evidence="1">
    <location>
        <begin position="19"/>
        <end position="105"/>
    </location>
</feature>
<accession>A0A182U9J5</accession>
<reference evidence="3" key="1">
    <citation type="submission" date="2014-01" db="EMBL/GenBank/DDBJ databases">
        <title>The Genome Sequence of Anopheles melas CM1001059_A (V2).</title>
        <authorList>
            <consortium name="The Broad Institute Genomics Platform"/>
            <person name="Neafsey D.E."/>
            <person name="Besansky N."/>
            <person name="Howell P."/>
            <person name="Walton C."/>
            <person name="Young S.K."/>
            <person name="Zeng Q."/>
            <person name="Gargeya S."/>
            <person name="Fitzgerald M."/>
            <person name="Haas B."/>
            <person name="Abouelleil A."/>
            <person name="Allen A.W."/>
            <person name="Alvarado L."/>
            <person name="Arachchi H.M."/>
            <person name="Berlin A.M."/>
            <person name="Chapman S.B."/>
            <person name="Gainer-Dewar J."/>
            <person name="Goldberg J."/>
            <person name="Griggs A."/>
            <person name="Gujja S."/>
            <person name="Hansen M."/>
            <person name="Howarth C."/>
            <person name="Imamovic A."/>
            <person name="Ireland A."/>
            <person name="Larimer J."/>
            <person name="McCowan C."/>
            <person name="Murphy C."/>
            <person name="Pearson M."/>
            <person name="Poon T.W."/>
            <person name="Priest M."/>
            <person name="Roberts A."/>
            <person name="Saif S."/>
            <person name="Shea T."/>
            <person name="Sisk P."/>
            <person name="Sykes S."/>
            <person name="Wortman J."/>
            <person name="Nusbaum C."/>
            <person name="Birren B."/>
        </authorList>
    </citation>
    <scope>NUCLEOTIDE SEQUENCE [LARGE SCALE GENOMIC DNA]</scope>
    <source>
        <strain evidence="3">CM1001059</strain>
    </source>
</reference>